<sequence length="95" mass="9991">MDRSGAVARRRGAAPRHRLEQGRERVRVGPRAAGQHTRVPRHRILHGAAALCATASGGGSPERNSVEQAAGTGRSAEHAPSEPPHCGAAPPIDRR</sequence>
<dbReference type="AlphaFoldDB" id="A0A0A9H9Y7"/>
<feature type="region of interest" description="Disordered" evidence="1">
    <location>
        <begin position="1"/>
        <end position="41"/>
    </location>
</feature>
<feature type="compositionally biased region" description="Basic and acidic residues" evidence="1">
    <location>
        <begin position="17"/>
        <end position="27"/>
    </location>
</feature>
<evidence type="ECO:0000256" key="1">
    <source>
        <dbReference type="SAM" id="MobiDB-lite"/>
    </source>
</evidence>
<reference evidence="2" key="2">
    <citation type="journal article" date="2015" name="Data Brief">
        <title>Shoot transcriptome of the giant reed, Arundo donax.</title>
        <authorList>
            <person name="Barrero R.A."/>
            <person name="Guerrero F.D."/>
            <person name="Moolhuijzen P."/>
            <person name="Goolsby J.A."/>
            <person name="Tidwell J."/>
            <person name="Bellgard S.E."/>
            <person name="Bellgard M.I."/>
        </authorList>
    </citation>
    <scope>NUCLEOTIDE SEQUENCE</scope>
    <source>
        <tissue evidence="2">Shoot tissue taken approximately 20 cm above the soil surface</tissue>
    </source>
</reference>
<organism evidence="2">
    <name type="scientific">Arundo donax</name>
    <name type="common">Giant reed</name>
    <name type="synonym">Donax arundinaceus</name>
    <dbReference type="NCBI Taxonomy" id="35708"/>
    <lineage>
        <taxon>Eukaryota</taxon>
        <taxon>Viridiplantae</taxon>
        <taxon>Streptophyta</taxon>
        <taxon>Embryophyta</taxon>
        <taxon>Tracheophyta</taxon>
        <taxon>Spermatophyta</taxon>
        <taxon>Magnoliopsida</taxon>
        <taxon>Liliopsida</taxon>
        <taxon>Poales</taxon>
        <taxon>Poaceae</taxon>
        <taxon>PACMAD clade</taxon>
        <taxon>Arundinoideae</taxon>
        <taxon>Arundineae</taxon>
        <taxon>Arundo</taxon>
    </lineage>
</organism>
<accession>A0A0A9H9Y7</accession>
<protein>
    <submittedName>
        <fullName evidence="2">Uncharacterized protein</fullName>
    </submittedName>
</protein>
<proteinExistence type="predicted"/>
<reference evidence="2" key="1">
    <citation type="submission" date="2014-09" db="EMBL/GenBank/DDBJ databases">
        <authorList>
            <person name="Magalhaes I.L.F."/>
            <person name="Oliveira U."/>
            <person name="Santos F.R."/>
            <person name="Vidigal T.H.D.A."/>
            <person name="Brescovit A.D."/>
            <person name="Santos A.J."/>
        </authorList>
    </citation>
    <scope>NUCLEOTIDE SEQUENCE</scope>
    <source>
        <tissue evidence="2">Shoot tissue taken approximately 20 cm above the soil surface</tissue>
    </source>
</reference>
<evidence type="ECO:0000313" key="2">
    <source>
        <dbReference type="EMBL" id="JAE33567.1"/>
    </source>
</evidence>
<feature type="region of interest" description="Disordered" evidence="1">
    <location>
        <begin position="54"/>
        <end position="95"/>
    </location>
</feature>
<dbReference type="EMBL" id="GBRH01164329">
    <property type="protein sequence ID" value="JAE33567.1"/>
    <property type="molecule type" value="Transcribed_RNA"/>
</dbReference>
<name>A0A0A9H9Y7_ARUDO</name>